<dbReference type="PROSITE" id="PS01090">
    <property type="entry name" value="TATD_2"/>
    <property type="match status" value="1"/>
</dbReference>
<dbReference type="STRING" id="1802202.A2730_03110"/>
<evidence type="ECO:0008006" key="6">
    <source>
        <dbReference type="Google" id="ProtNLM"/>
    </source>
</evidence>
<dbReference type="AlphaFoldDB" id="A0A1G2HNM3"/>
<feature type="binding site" evidence="3">
    <location>
        <position position="179"/>
    </location>
    <ligand>
        <name>a divalent metal cation</name>
        <dbReference type="ChEBI" id="CHEBI:60240"/>
        <label>2</label>
    </ligand>
</feature>
<evidence type="ECO:0000313" key="5">
    <source>
        <dbReference type="Proteomes" id="UP000176855"/>
    </source>
</evidence>
<evidence type="ECO:0000313" key="4">
    <source>
        <dbReference type="EMBL" id="OGZ64097.1"/>
    </source>
</evidence>
<gene>
    <name evidence="4" type="ORF">A2730_03110</name>
</gene>
<dbReference type="PIRSF" id="PIRSF005902">
    <property type="entry name" value="DNase_TatD"/>
    <property type="match status" value="1"/>
</dbReference>
<dbReference type="EMBL" id="MHOO01000008">
    <property type="protein sequence ID" value="OGZ64097.1"/>
    <property type="molecule type" value="Genomic_DNA"/>
</dbReference>
<feature type="binding site" evidence="3">
    <location>
        <position position="226"/>
    </location>
    <ligand>
        <name>a divalent metal cation</name>
        <dbReference type="ChEBI" id="CHEBI:60240"/>
        <label>1</label>
    </ligand>
</feature>
<dbReference type="CDD" id="cd01310">
    <property type="entry name" value="TatD_DNAse"/>
    <property type="match status" value="1"/>
</dbReference>
<proteinExistence type="predicted"/>
<keyword evidence="1 3" id="KW-0479">Metal-binding</keyword>
<dbReference type="PANTHER" id="PTHR46124:SF2">
    <property type="entry name" value="D-AMINOACYL-TRNA DEACYLASE"/>
    <property type="match status" value="1"/>
</dbReference>
<comment type="caution">
    <text evidence="4">The sequence shown here is derived from an EMBL/GenBank/DDBJ whole genome shotgun (WGS) entry which is preliminary data.</text>
</comment>
<evidence type="ECO:0000256" key="2">
    <source>
        <dbReference type="ARBA" id="ARBA00022801"/>
    </source>
</evidence>
<dbReference type="GO" id="GO:0016788">
    <property type="term" value="F:hydrolase activity, acting on ester bonds"/>
    <property type="evidence" value="ECO:0007669"/>
    <property type="project" value="InterPro"/>
</dbReference>
<sequence length="277" mass="31389">MIVDTHSHLQFNAFKGDAGEVIKKSLAENIWMINVGTKYETSKSAVEFAEKYEQGVYAAIGLHPIYAAAEFIKLKTDANEGEFLIKEQSFDREKYKELALHAIASKKLVAIGEIGLDYYYKPKTTEKLAQFKAKQKEVFLQQLDLAKELNLPVILHCRMAHDDVIEILQSQKGITGVIHCFTGTLEQAKKYIEMGFYIGINGIIFKFNIDEVIKSISLDNIVVETDCPYLTPPMAESTRNEPIFIKHTIQKIADLKGLSFQEVCDRTTQNARTLFNI</sequence>
<feature type="binding site" evidence="3">
    <location>
        <position position="8"/>
    </location>
    <ligand>
        <name>a divalent metal cation</name>
        <dbReference type="ChEBI" id="CHEBI:60240"/>
        <label>1</label>
    </ligand>
</feature>
<protein>
    <recommendedName>
        <fullName evidence="6">Hydrolase TatD</fullName>
    </recommendedName>
</protein>
<dbReference type="Proteomes" id="UP000176855">
    <property type="component" value="Unassembled WGS sequence"/>
</dbReference>
<evidence type="ECO:0000256" key="1">
    <source>
        <dbReference type="ARBA" id="ARBA00022723"/>
    </source>
</evidence>
<dbReference type="GO" id="GO:0004536">
    <property type="term" value="F:DNA nuclease activity"/>
    <property type="evidence" value="ECO:0007669"/>
    <property type="project" value="InterPro"/>
</dbReference>
<reference evidence="4 5" key="1">
    <citation type="journal article" date="2016" name="Nat. Commun.">
        <title>Thousands of microbial genomes shed light on interconnected biogeochemical processes in an aquifer system.</title>
        <authorList>
            <person name="Anantharaman K."/>
            <person name="Brown C.T."/>
            <person name="Hug L.A."/>
            <person name="Sharon I."/>
            <person name="Castelle C.J."/>
            <person name="Probst A.J."/>
            <person name="Thomas B.C."/>
            <person name="Singh A."/>
            <person name="Wilkins M.J."/>
            <person name="Karaoz U."/>
            <person name="Brodie E.L."/>
            <person name="Williams K.H."/>
            <person name="Hubbard S.S."/>
            <person name="Banfield J.F."/>
        </authorList>
    </citation>
    <scope>NUCLEOTIDE SEQUENCE [LARGE SCALE GENOMIC DNA]</scope>
</reference>
<dbReference type="SUPFAM" id="SSF51556">
    <property type="entry name" value="Metallo-dependent hydrolases"/>
    <property type="match status" value="1"/>
</dbReference>
<dbReference type="GO" id="GO:0046872">
    <property type="term" value="F:metal ion binding"/>
    <property type="evidence" value="ECO:0007669"/>
    <property type="project" value="UniProtKB-KW"/>
</dbReference>
<dbReference type="InterPro" id="IPR001130">
    <property type="entry name" value="TatD-like"/>
</dbReference>
<dbReference type="PROSITE" id="PS01091">
    <property type="entry name" value="TATD_3"/>
    <property type="match status" value="1"/>
</dbReference>
<dbReference type="InterPro" id="IPR015991">
    <property type="entry name" value="TatD/YcfH-like"/>
</dbReference>
<evidence type="ECO:0000256" key="3">
    <source>
        <dbReference type="PIRSR" id="PIRSR005902-1"/>
    </source>
</evidence>
<name>A0A1G2HNM3_9BACT</name>
<accession>A0A1G2HNM3</accession>
<dbReference type="PANTHER" id="PTHR46124">
    <property type="entry name" value="D-AMINOACYL-TRNA DEACYLASE"/>
    <property type="match status" value="1"/>
</dbReference>
<dbReference type="NCBIfam" id="TIGR00010">
    <property type="entry name" value="YchF/TatD family DNA exonuclease"/>
    <property type="match status" value="1"/>
</dbReference>
<feature type="binding site" evidence="3">
    <location>
        <position position="113"/>
    </location>
    <ligand>
        <name>a divalent metal cation</name>
        <dbReference type="ChEBI" id="CHEBI:60240"/>
        <label>1</label>
    </ligand>
</feature>
<dbReference type="Pfam" id="PF01026">
    <property type="entry name" value="TatD_DNase"/>
    <property type="match status" value="1"/>
</dbReference>
<dbReference type="InterPro" id="IPR018228">
    <property type="entry name" value="DNase_TatD-rel_CS"/>
</dbReference>
<keyword evidence="2" id="KW-0378">Hydrolase</keyword>
<feature type="binding site" evidence="3">
    <location>
        <position position="156"/>
    </location>
    <ligand>
        <name>a divalent metal cation</name>
        <dbReference type="ChEBI" id="CHEBI:60240"/>
        <label>2</label>
    </ligand>
</feature>
<dbReference type="InterPro" id="IPR032466">
    <property type="entry name" value="Metal_Hydrolase"/>
</dbReference>
<dbReference type="Gene3D" id="3.20.20.140">
    <property type="entry name" value="Metal-dependent hydrolases"/>
    <property type="match status" value="1"/>
</dbReference>
<feature type="binding site" evidence="3">
    <location>
        <position position="6"/>
    </location>
    <ligand>
        <name>a divalent metal cation</name>
        <dbReference type="ChEBI" id="CHEBI:60240"/>
        <label>1</label>
    </ligand>
</feature>
<organism evidence="4 5">
    <name type="scientific">Candidatus Staskawiczbacteria bacterium RIFCSPHIGHO2_01_FULL_39_25</name>
    <dbReference type="NCBI Taxonomy" id="1802202"/>
    <lineage>
        <taxon>Bacteria</taxon>
        <taxon>Candidatus Staskawicziibacteriota</taxon>
    </lineage>
</organism>
<dbReference type="FunFam" id="3.20.20.140:FF:000005">
    <property type="entry name" value="TatD family hydrolase"/>
    <property type="match status" value="1"/>
</dbReference>